<feature type="binding site" evidence="5">
    <location>
        <position position="427"/>
    </location>
    <ligand>
        <name>Zn(2+)</name>
        <dbReference type="ChEBI" id="CHEBI:29105"/>
    </ligand>
</feature>
<dbReference type="InterPro" id="IPR051486">
    <property type="entry name" value="Hcy_S-methyltransferase"/>
</dbReference>
<accession>A0A420IX08</accession>
<evidence type="ECO:0000256" key="3">
    <source>
        <dbReference type="ARBA" id="ARBA00022723"/>
    </source>
</evidence>
<dbReference type="GO" id="GO:0046872">
    <property type="term" value="F:metal ion binding"/>
    <property type="evidence" value="ECO:0007669"/>
    <property type="project" value="UniProtKB-KW"/>
</dbReference>
<evidence type="ECO:0000313" key="7">
    <source>
        <dbReference type="EMBL" id="RKF79089.1"/>
    </source>
</evidence>
<evidence type="ECO:0000256" key="4">
    <source>
        <dbReference type="ARBA" id="ARBA00022833"/>
    </source>
</evidence>
<dbReference type="PANTHER" id="PTHR46015:SF1">
    <property type="entry name" value="HOMOCYSTEINE S-METHYLTRANSFERASE-LIKE ISOFORM 1"/>
    <property type="match status" value="1"/>
</dbReference>
<dbReference type="EMBL" id="MCBR01004994">
    <property type="protein sequence ID" value="RKF79089.1"/>
    <property type="molecule type" value="Genomic_DNA"/>
</dbReference>
<feature type="binding site" evidence="5">
    <location>
        <position position="304"/>
    </location>
    <ligand>
        <name>Zn(2+)</name>
        <dbReference type="ChEBI" id="CHEBI:29105"/>
    </ligand>
</feature>
<keyword evidence="4 5" id="KW-0862">Zinc</keyword>
<dbReference type="GO" id="GO:0009086">
    <property type="term" value="P:methionine biosynthetic process"/>
    <property type="evidence" value="ECO:0007669"/>
    <property type="project" value="TreeGrafter"/>
</dbReference>
<dbReference type="SUPFAM" id="SSF82282">
    <property type="entry name" value="Homocysteine S-methyltransferase"/>
    <property type="match status" value="2"/>
</dbReference>
<dbReference type="GO" id="GO:0033528">
    <property type="term" value="P:S-methylmethionine cycle"/>
    <property type="evidence" value="ECO:0007669"/>
    <property type="project" value="TreeGrafter"/>
</dbReference>
<dbReference type="Proteomes" id="UP000285405">
    <property type="component" value="Unassembled WGS sequence"/>
</dbReference>
<dbReference type="GO" id="GO:0032259">
    <property type="term" value="P:methylation"/>
    <property type="evidence" value="ECO:0007669"/>
    <property type="project" value="UniProtKB-KW"/>
</dbReference>
<feature type="binding site" evidence="5">
    <location>
        <position position="428"/>
    </location>
    <ligand>
        <name>Zn(2+)</name>
        <dbReference type="ChEBI" id="CHEBI:29105"/>
    </ligand>
</feature>
<evidence type="ECO:0000313" key="8">
    <source>
        <dbReference type="Proteomes" id="UP000285405"/>
    </source>
</evidence>
<gene>
    <name evidence="7" type="ORF">GcC1_049014</name>
</gene>
<name>A0A420IX08_9PEZI</name>
<dbReference type="InterPro" id="IPR003726">
    <property type="entry name" value="HCY_dom"/>
</dbReference>
<dbReference type="AlphaFoldDB" id="A0A420IX08"/>
<dbReference type="PANTHER" id="PTHR46015">
    <property type="entry name" value="ZGC:172121"/>
    <property type="match status" value="1"/>
</dbReference>
<keyword evidence="3 5" id="KW-0479">Metal-binding</keyword>
<dbReference type="PROSITE" id="PS50970">
    <property type="entry name" value="HCY"/>
    <property type="match status" value="1"/>
</dbReference>
<comment type="cofactor">
    <cofactor evidence="5">
        <name>Zn(2+)</name>
        <dbReference type="ChEBI" id="CHEBI:29105"/>
    </cofactor>
</comment>
<evidence type="ECO:0000259" key="6">
    <source>
        <dbReference type="PROSITE" id="PS50970"/>
    </source>
</evidence>
<feature type="domain" description="Hcy-binding" evidence="6">
    <location>
        <begin position="1"/>
        <end position="442"/>
    </location>
</feature>
<dbReference type="GO" id="GO:0008898">
    <property type="term" value="F:S-adenosylmethionine-homocysteine S-methyltransferase activity"/>
    <property type="evidence" value="ECO:0007669"/>
    <property type="project" value="TreeGrafter"/>
</dbReference>
<evidence type="ECO:0000256" key="1">
    <source>
        <dbReference type="ARBA" id="ARBA00022603"/>
    </source>
</evidence>
<evidence type="ECO:0000256" key="5">
    <source>
        <dbReference type="PROSITE-ProRule" id="PRU00333"/>
    </source>
</evidence>
<organism evidence="7 8">
    <name type="scientific">Golovinomyces cichoracearum</name>
    <dbReference type="NCBI Taxonomy" id="62708"/>
    <lineage>
        <taxon>Eukaryota</taxon>
        <taxon>Fungi</taxon>
        <taxon>Dikarya</taxon>
        <taxon>Ascomycota</taxon>
        <taxon>Pezizomycotina</taxon>
        <taxon>Leotiomycetes</taxon>
        <taxon>Erysiphales</taxon>
        <taxon>Erysiphaceae</taxon>
        <taxon>Golovinomyces</taxon>
    </lineage>
</organism>
<dbReference type="Gene3D" id="3.20.20.330">
    <property type="entry name" value="Homocysteine-binding-like domain"/>
    <property type="match status" value="1"/>
</dbReference>
<sequence>MSTLPPVYILDGGLGTTLADQFGCVFDDSTPLWSSHLLLSATGTQILQKCHTAFVDAGASLVTTATYQASTRGFMEFALEAVEIEQFENEREMRIPVEEVDGLDKSRTRQSRVHPKSNPEKGVITHKRLLAHKYMRNAVKLARSSFGAKKGTVVLGLGAAGACLKPSQEYTGNYVGSEVGTSVSSIRQWHLERIRVFANRDFEDDMDENFLTNECWNEVDLIAFETLPLIKEIIAVREAMAEINHEKDKYPEKKMTGRKDFWISCVFPGESYCLPDGSSITMVVKAMLERRDRAETPMAIGINCTRIGKLETLIKKFESALAGMMLDGEIDMWPSLIVYPDGTNGEVFNTRTHQWETKESPNSEYVSTMIYAFFSTLFPSLSLSRLKRNLETADLKLSQCPWDEMMYGIISRARHRGAWNSIYAGGCCKISPKDIKNLSSRWNLA</sequence>
<proteinExistence type="predicted"/>
<keyword evidence="1 5" id="KW-0489">Methyltransferase</keyword>
<keyword evidence="2 5" id="KW-0808">Transferase</keyword>
<reference evidence="7 8" key="1">
    <citation type="journal article" date="2018" name="BMC Genomics">
        <title>Comparative genome analyses reveal sequence features reflecting distinct modes of host-adaptation between dicot and monocot powdery mildew.</title>
        <authorList>
            <person name="Wu Y."/>
            <person name="Ma X."/>
            <person name="Pan Z."/>
            <person name="Kale S.D."/>
            <person name="Song Y."/>
            <person name="King H."/>
            <person name="Zhang Q."/>
            <person name="Presley C."/>
            <person name="Deng X."/>
            <person name="Wei C.I."/>
            <person name="Xiao S."/>
        </authorList>
    </citation>
    <scope>NUCLEOTIDE SEQUENCE [LARGE SCALE GENOMIC DNA]</scope>
    <source>
        <strain evidence="7">UCSC1</strain>
    </source>
</reference>
<protein>
    <submittedName>
        <fullName evidence="7">Homocysteine S-methyltransferase 1</fullName>
    </submittedName>
</protein>
<evidence type="ECO:0000256" key="2">
    <source>
        <dbReference type="ARBA" id="ARBA00022679"/>
    </source>
</evidence>
<comment type="caution">
    <text evidence="7">The sequence shown here is derived from an EMBL/GenBank/DDBJ whole genome shotgun (WGS) entry which is preliminary data.</text>
</comment>
<dbReference type="InterPro" id="IPR036589">
    <property type="entry name" value="HCY_dom_sf"/>
</dbReference>
<dbReference type="Pfam" id="PF02574">
    <property type="entry name" value="S-methyl_trans"/>
    <property type="match status" value="1"/>
</dbReference>
<dbReference type="OrthoDB" id="261426at2759"/>